<dbReference type="Proteomes" id="UP000765509">
    <property type="component" value="Unassembled WGS sequence"/>
</dbReference>
<dbReference type="EMBL" id="AVOT02003401">
    <property type="protein sequence ID" value="MBW0473406.1"/>
    <property type="molecule type" value="Genomic_DNA"/>
</dbReference>
<dbReference type="AlphaFoldDB" id="A0A9Q3BZ31"/>
<accession>A0A9Q3BZ31</accession>
<keyword evidence="3" id="KW-1185">Reference proteome</keyword>
<protein>
    <submittedName>
        <fullName evidence="2">Uncharacterized protein</fullName>
    </submittedName>
</protein>
<organism evidence="2 3">
    <name type="scientific">Austropuccinia psidii MF-1</name>
    <dbReference type="NCBI Taxonomy" id="1389203"/>
    <lineage>
        <taxon>Eukaryota</taxon>
        <taxon>Fungi</taxon>
        <taxon>Dikarya</taxon>
        <taxon>Basidiomycota</taxon>
        <taxon>Pucciniomycotina</taxon>
        <taxon>Pucciniomycetes</taxon>
        <taxon>Pucciniales</taxon>
        <taxon>Sphaerophragmiaceae</taxon>
        <taxon>Austropuccinia</taxon>
    </lineage>
</organism>
<comment type="caution">
    <text evidence="2">The sequence shown here is derived from an EMBL/GenBank/DDBJ whole genome shotgun (WGS) entry which is preliminary data.</text>
</comment>
<evidence type="ECO:0000256" key="1">
    <source>
        <dbReference type="SAM" id="MobiDB-lite"/>
    </source>
</evidence>
<reference evidence="2" key="1">
    <citation type="submission" date="2021-03" db="EMBL/GenBank/DDBJ databases">
        <title>Draft genome sequence of rust myrtle Austropuccinia psidii MF-1, a brazilian biotype.</title>
        <authorList>
            <person name="Quecine M.C."/>
            <person name="Pachon D.M.R."/>
            <person name="Bonatelli M.L."/>
            <person name="Correr F.H."/>
            <person name="Franceschini L.M."/>
            <person name="Leite T.F."/>
            <person name="Margarido G.R.A."/>
            <person name="Almeida C.A."/>
            <person name="Ferrarezi J.A."/>
            <person name="Labate C.A."/>
        </authorList>
    </citation>
    <scope>NUCLEOTIDE SEQUENCE</scope>
    <source>
        <strain evidence="2">MF-1</strain>
    </source>
</reference>
<proteinExistence type="predicted"/>
<evidence type="ECO:0000313" key="3">
    <source>
        <dbReference type="Proteomes" id="UP000765509"/>
    </source>
</evidence>
<gene>
    <name evidence="2" type="ORF">O181_013121</name>
</gene>
<feature type="region of interest" description="Disordered" evidence="1">
    <location>
        <begin position="155"/>
        <end position="226"/>
    </location>
</feature>
<feature type="compositionally biased region" description="Polar residues" evidence="1">
    <location>
        <begin position="210"/>
        <end position="226"/>
    </location>
</feature>
<feature type="compositionally biased region" description="Basic and acidic residues" evidence="1">
    <location>
        <begin position="182"/>
        <end position="193"/>
    </location>
</feature>
<name>A0A9Q3BZ31_9BASI</name>
<sequence>MLVMLAKKHTRNSFSLCNPSDHGARGVPDKDTLARTPLWSAMMKSLPSRNGHLDPKQADGNNSGKLAQSPQVLICQPPLLGHHPMVTSHLDRSKVIIRPMKGGNGKRTFKLGLIVSMSCHPWDSNSKNQTNQIPRDETLPFLVCLASKLRSNRPQAQVAPNGWRTYSAVNEPPIPAPSPSSKPHEDVPTHEPEPEVAPTQSMEEPFGKSQIHSLYSSQLVPLQPTL</sequence>
<feature type="region of interest" description="Disordered" evidence="1">
    <location>
        <begin position="45"/>
        <end position="67"/>
    </location>
</feature>
<evidence type="ECO:0000313" key="2">
    <source>
        <dbReference type="EMBL" id="MBW0473406.1"/>
    </source>
</evidence>